<dbReference type="InterPro" id="IPR052159">
    <property type="entry name" value="Competence_DNA_uptake"/>
</dbReference>
<dbReference type="Pfam" id="PF00753">
    <property type="entry name" value="Lactamase_B"/>
    <property type="match status" value="1"/>
</dbReference>
<proteinExistence type="predicted"/>
<evidence type="ECO:0000313" key="4">
    <source>
        <dbReference type="Proteomes" id="UP000713596"/>
    </source>
</evidence>
<dbReference type="SUPFAM" id="SSF56281">
    <property type="entry name" value="Metallo-hydrolase/oxidoreductase"/>
    <property type="match status" value="1"/>
</dbReference>
<dbReference type="PANTHER" id="PTHR30619:SF1">
    <property type="entry name" value="RECOMBINATION PROTEIN 2"/>
    <property type="match status" value="1"/>
</dbReference>
<reference evidence="3" key="1">
    <citation type="journal article" date="2021" name="PeerJ">
        <title>Extensive microbial diversity within the chicken gut microbiome revealed by metagenomics and culture.</title>
        <authorList>
            <person name="Gilroy R."/>
            <person name="Ravi A."/>
            <person name="Getino M."/>
            <person name="Pursley I."/>
            <person name="Horton D.L."/>
            <person name="Alikhan N.F."/>
            <person name="Baker D."/>
            <person name="Gharbi K."/>
            <person name="Hall N."/>
            <person name="Watson M."/>
            <person name="Adriaenssens E.M."/>
            <person name="Foster-Nyarko E."/>
            <person name="Jarju S."/>
            <person name="Secka A."/>
            <person name="Antonio M."/>
            <person name="Oren A."/>
            <person name="Chaudhuri R.R."/>
            <person name="La Ragione R."/>
            <person name="Hildebrand F."/>
            <person name="Pallen M.J."/>
        </authorList>
    </citation>
    <scope>NUCLEOTIDE SEQUENCE</scope>
    <source>
        <strain evidence="3">B5_2728</strain>
    </source>
</reference>
<reference evidence="3" key="2">
    <citation type="submission" date="2021-04" db="EMBL/GenBank/DDBJ databases">
        <authorList>
            <person name="Gilroy R."/>
        </authorList>
    </citation>
    <scope>NUCLEOTIDE SEQUENCE</scope>
    <source>
        <strain evidence="3">B5_2728</strain>
    </source>
</reference>
<gene>
    <name evidence="3" type="ORF">H9882_02830</name>
</gene>
<dbReference type="AlphaFoldDB" id="A0A948T1G3"/>
<feature type="domain" description="Metallo-beta-lactamase" evidence="2">
    <location>
        <begin position="86"/>
        <end position="282"/>
    </location>
</feature>
<dbReference type="EMBL" id="JAHLFP010000019">
    <property type="protein sequence ID" value="MBU3805812.1"/>
    <property type="molecule type" value="Genomic_DNA"/>
</dbReference>
<comment type="caution">
    <text evidence="3">The sequence shown here is derived from an EMBL/GenBank/DDBJ whole genome shotgun (WGS) entry which is preliminary data.</text>
</comment>
<dbReference type="SMART" id="SM00849">
    <property type="entry name" value="Lactamase_B"/>
    <property type="match status" value="1"/>
</dbReference>
<dbReference type="InterPro" id="IPR036866">
    <property type="entry name" value="RibonucZ/Hydroxyglut_hydro"/>
</dbReference>
<dbReference type="InterPro" id="IPR035681">
    <property type="entry name" value="ComA-like_MBL"/>
</dbReference>
<evidence type="ECO:0000259" key="2">
    <source>
        <dbReference type="SMART" id="SM00849"/>
    </source>
</evidence>
<evidence type="ECO:0000313" key="3">
    <source>
        <dbReference type="EMBL" id="MBU3805812.1"/>
    </source>
</evidence>
<evidence type="ECO:0000256" key="1">
    <source>
        <dbReference type="SAM" id="Phobius"/>
    </source>
</evidence>
<sequence length="330" mass="36244">MAQKRRTSKRRRSQKITIRLSVSQLVTMIVAVICLLVGVNLGWEDGKLVLPTWSELYDAFDLSTKPQGSEQLSDETQAIHFIDVGQGDATLLQSGDTYCLVDAGESDSQEALLAYLEEQGVEQLALVVMTHPHADHIGGMRAVLEQIPVEQVLLPVLDNAPYPTTRTFERVMETIEKKQIPTVVSEAGQTFSIGDGVLEVLLEGMETDNYNNLSQVLYYKAPGLSAVLSGDAEADLEQLALQNGAVKQAQIFKAAHHGSNTSNTWEFLQSIQPEWIVISCGKDNSYGHPHREPMERYQKLGATILRTDQDGSVILAATENGIESYTTNAA</sequence>
<name>A0A948T1G3_9FIRM</name>
<dbReference type="CDD" id="cd07731">
    <property type="entry name" value="ComA-like_MBL-fold"/>
    <property type="match status" value="1"/>
</dbReference>
<dbReference type="Gene3D" id="3.60.15.10">
    <property type="entry name" value="Ribonuclease Z/Hydroxyacylglutathione hydrolase-like"/>
    <property type="match status" value="1"/>
</dbReference>
<feature type="transmembrane region" description="Helical" evidence="1">
    <location>
        <begin position="20"/>
        <end position="43"/>
    </location>
</feature>
<keyword evidence="1" id="KW-1133">Transmembrane helix</keyword>
<dbReference type="PANTHER" id="PTHR30619">
    <property type="entry name" value="DNA INTERNALIZATION/COMPETENCE PROTEIN COMEC/REC2"/>
    <property type="match status" value="1"/>
</dbReference>
<protein>
    <submittedName>
        <fullName evidence="3">MBL fold metallo-hydrolase</fullName>
    </submittedName>
</protein>
<dbReference type="InterPro" id="IPR001279">
    <property type="entry name" value="Metallo-B-lactamas"/>
</dbReference>
<dbReference type="Proteomes" id="UP000713596">
    <property type="component" value="Unassembled WGS sequence"/>
</dbReference>
<organism evidence="3 4">
    <name type="scientific">Candidatus Allofournierella pullistercoris</name>
    <dbReference type="NCBI Taxonomy" id="2838597"/>
    <lineage>
        <taxon>Bacteria</taxon>
        <taxon>Bacillati</taxon>
        <taxon>Bacillota</taxon>
        <taxon>Clostridia</taxon>
        <taxon>Eubacteriales</taxon>
        <taxon>Oscillospiraceae</taxon>
        <taxon>Allofournierella</taxon>
    </lineage>
</organism>
<keyword evidence="1" id="KW-0472">Membrane</keyword>
<accession>A0A948T1G3</accession>
<keyword evidence="1" id="KW-0812">Transmembrane</keyword>